<dbReference type="RefSeq" id="WP_008945421.1">
    <property type="nucleotide sequence ID" value="NZ_RBIG01000002.1"/>
</dbReference>
<dbReference type="OrthoDB" id="9134123at2"/>
<keyword evidence="1" id="KW-1133">Transmembrane helix</keyword>
<dbReference type="Proteomes" id="UP000277424">
    <property type="component" value="Unassembled WGS sequence"/>
</dbReference>
<evidence type="ECO:0000313" key="2">
    <source>
        <dbReference type="EMBL" id="RKQ70076.1"/>
    </source>
</evidence>
<evidence type="ECO:0000256" key="1">
    <source>
        <dbReference type="SAM" id="Phobius"/>
    </source>
</evidence>
<dbReference type="AlphaFoldDB" id="A0A420WGI1"/>
<sequence>MTFLFHPGFLVTWIGASWLIGILGRNKRFGFLGNFLISFLFSPVVGVIVLLASDDKVGKRARLF</sequence>
<keyword evidence="1" id="KW-0812">Transmembrane</keyword>
<gene>
    <name evidence="2" type="ORF">BCL74_2012</name>
</gene>
<name>A0A420WGI1_9PROT</name>
<feature type="transmembrane region" description="Helical" evidence="1">
    <location>
        <begin position="6"/>
        <end position="24"/>
    </location>
</feature>
<protein>
    <submittedName>
        <fullName evidence="2">Uncharacterized protein</fullName>
    </submittedName>
</protein>
<feature type="transmembrane region" description="Helical" evidence="1">
    <location>
        <begin position="31"/>
        <end position="52"/>
    </location>
</feature>
<dbReference type="EMBL" id="RBIG01000002">
    <property type="protein sequence ID" value="RKQ70076.1"/>
    <property type="molecule type" value="Genomic_DNA"/>
</dbReference>
<keyword evidence="1" id="KW-0472">Membrane</keyword>
<evidence type="ECO:0000313" key="3">
    <source>
        <dbReference type="Proteomes" id="UP000277424"/>
    </source>
</evidence>
<proteinExistence type="predicted"/>
<accession>A0A420WGI1</accession>
<organism evidence="2 3">
    <name type="scientific">Oceanibaculum indicum</name>
    <dbReference type="NCBI Taxonomy" id="526216"/>
    <lineage>
        <taxon>Bacteria</taxon>
        <taxon>Pseudomonadati</taxon>
        <taxon>Pseudomonadota</taxon>
        <taxon>Alphaproteobacteria</taxon>
        <taxon>Rhodospirillales</taxon>
        <taxon>Oceanibaculaceae</taxon>
        <taxon>Oceanibaculum</taxon>
    </lineage>
</organism>
<comment type="caution">
    <text evidence="2">The sequence shown here is derived from an EMBL/GenBank/DDBJ whole genome shotgun (WGS) entry which is preliminary data.</text>
</comment>
<reference evidence="2 3" key="1">
    <citation type="submission" date="2018-10" db="EMBL/GenBank/DDBJ databases">
        <title>Comparative analysis of microorganisms from saline springs in Andes Mountain Range, Colombia.</title>
        <authorList>
            <person name="Rubin E."/>
        </authorList>
    </citation>
    <scope>NUCLEOTIDE SEQUENCE [LARGE SCALE GENOMIC DNA]</scope>
    <source>
        <strain evidence="2 3">USBA 36</strain>
    </source>
</reference>